<dbReference type="InterPro" id="IPR006977">
    <property type="entry name" value="Yip1_dom"/>
</dbReference>
<dbReference type="AlphaFoldDB" id="A0A7S3D7D5"/>
<dbReference type="Pfam" id="PF04893">
    <property type="entry name" value="Yip1"/>
    <property type="match status" value="1"/>
</dbReference>
<evidence type="ECO:0000256" key="3">
    <source>
        <dbReference type="ARBA" id="ARBA00022692"/>
    </source>
</evidence>
<evidence type="ECO:0000256" key="2">
    <source>
        <dbReference type="ARBA" id="ARBA00010596"/>
    </source>
</evidence>
<dbReference type="GO" id="GO:0048280">
    <property type="term" value="P:vesicle fusion with Golgi apparatus"/>
    <property type="evidence" value="ECO:0007669"/>
    <property type="project" value="TreeGrafter"/>
</dbReference>
<feature type="region of interest" description="Disordered" evidence="7">
    <location>
        <begin position="1"/>
        <end position="41"/>
    </location>
</feature>
<dbReference type="GO" id="GO:0000139">
    <property type="term" value="C:Golgi membrane"/>
    <property type="evidence" value="ECO:0007669"/>
    <property type="project" value="UniProtKB-SubCell"/>
</dbReference>
<reference evidence="9" key="1">
    <citation type="submission" date="2021-01" db="EMBL/GenBank/DDBJ databases">
        <authorList>
            <person name="Corre E."/>
            <person name="Pelletier E."/>
            <person name="Niang G."/>
            <person name="Scheremetjew M."/>
            <person name="Finn R."/>
            <person name="Kale V."/>
            <person name="Holt S."/>
            <person name="Cochrane G."/>
            <person name="Meng A."/>
            <person name="Brown T."/>
            <person name="Cohen L."/>
        </authorList>
    </citation>
    <scope>NUCLEOTIDE SEQUENCE</scope>
    <source>
        <strain evidence="9">NIES-2562</strain>
    </source>
</reference>
<gene>
    <name evidence="9" type="ORF">PBIL07802_LOCUS10986</name>
</gene>
<evidence type="ECO:0000256" key="6">
    <source>
        <dbReference type="RuleBase" id="RU361264"/>
    </source>
</evidence>
<feature type="transmembrane region" description="Helical" evidence="6">
    <location>
        <begin position="168"/>
        <end position="186"/>
    </location>
</feature>
<keyword evidence="3 6" id="KW-0812">Transmembrane</keyword>
<keyword evidence="4 6" id="KW-1133">Transmembrane helix</keyword>
<evidence type="ECO:0000313" key="9">
    <source>
        <dbReference type="EMBL" id="CAE0248789.1"/>
    </source>
</evidence>
<sequence length="275" mass="28779">MAEEGVLRPQNFGLSVDDEEGFAPTSSATGSAGSSGAGPGLQFMDTSAYDASAASSSYTSGGVSDQGASSAAPSAGGGFFGFGGSSGASSQAFVEDEPDEPLLDELGIHPSHILKRTLLICQPWKSVKSAASGHRDDLLDDNDMAGPLLFCFALGFLLLLQGKMSFGYIYGVGMVGCVGIYALLSMMVNEHKLEFFRVVSYLGYSLLPIVFLAVPAVFITAQSAVMYVMVVVAVVWATRSAASLFVAAEGMDKQRYLIAYPIGLFYLGFALIAAF</sequence>
<evidence type="ECO:0000256" key="7">
    <source>
        <dbReference type="SAM" id="MobiDB-lite"/>
    </source>
</evidence>
<dbReference type="GO" id="GO:0006888">
    <property type="term" value="P:endoplasmic reticulum to Golgi vesicle-mediated transport"/>
    <property type="evidence" value="ECO:0007669"/>
    <property type="project" value="InterPro"/>
</dbReference>
<feature type="transmembrane region" description="Helical" evidence="6">
    <location>
        <begin position="224"/>
        <end position="245"/>
    </location>
</feature>
<proteinExistence type="inferred from homology"/>
<comment type="caution">
    <text evidence="6">Lacks conserved residue(s) required for the propagation of feature annotation.</text>
</comment>
<dbReference type="EMBL" id="HBIB01016986">
    <property type="protein sequence ID" value="CAE0248789.1"/>
    <property type="molecule type" value="Transcribed_RNA"/>
</dbReference>
<comment type="similarity">
    <text evidence="2 6">Belongs to the YIP1 family.</text>
</comment>
<protein>
    <recommendedName>
        <fullName evidence="6">Protein YIPF</fullName>
    </recommendedName>
</protein>
<feature type="compositionally biased region" description="Low complexity" evidence="7">
    <location>
        <begin position="23"/>
        <end position="32"/>
    </location>
</feature>
<dbReference type="InterPro" id="IPR045231">
    <property type="entry name" value="Yip1/4-like"/>
</dbReference>
<evidence type="ECO:0000256" key="4">
    <source>
        <dbReference type="ARBA" id="ARBA00022989"/>
    </source>
</evidence>
<dbReference type="PANTHER" id="PTHR21236">
    <property type="entry name" value="GOLGI MEMBRANE PROTEIN YIP1"/>
    <property type="match status" value="1"/>
</dbReference>
<name>A0A7S3D7D5_9EUKA</name>
<feature type="domain" description="Yip1" evidence="8">
    <location>
        <begin position="139"/>
        <end position="274"/>
    </location>
</feature>
<organism evidence="9">
    <name type="scientific">Palpitomonas bilix</name>
    <dbReference type="NCBI Taxonomy" id="652834"/>
    <lineage>
        <taxon>Eukaryota</taxon>
        <taxon>Eukaryota incertae sedis</taxon>
    </lineage>
</organism>
<evidence type="ECO:0000256" key="1">
    <source>
        <dbReference type="ARBA" id="ARBA00004141"/>
    </source>
</evidence>
<comment type="subcellular location">
    <subcellularLocation>
        <location evidence="6">Golgi apparatus membrane</location>
        <topology evidence="6">Multi-pass membrane protein</topology>
    </subcellularLocation>
    <subcellularLocation>
        <location evidence="1">Membrane</location>
        <topology evidence="1">Multi-pass membrane protein</topology>
    </subcellularLocation>
</comment>
<feature type="transmembrane region" description="Helical" evidence="6">
    <location>
        <begin position="198"/>
        <end position="218"/>
    </location>
</feature>
<evidence type="ECO:0000256" key="5">
    <source>
        <dbReference type="ARBA" id="ARBA00023136"/>
    </source>
</evidence>
<dbReference type="PANTHER" id="PTHR21236:SF2">
    <property type="entry name" value="PROTEIN YIPF"/>
    <property type="match status" value="1"/>
</dbReference>
<accession>A0A7S3D7D5</accession>
<dbReference type="GO" id="GO:0005802">
    <property type="term" value="C:trans-Golgi network"/>
    <property type="evidence" value="ECO:0007669"/>
    <property type="project" value="TreeGrafter"/>
</dbReference>
<feature type="transmembrane region" description="Helical" evidence="6">
    <location>
        <begin position="257"/>
        <end position="274"/>
    </location>
</feature>
<evidence type="ECO:0000259" key="8">
    <source>
        <dbReference type="Pfam" id="PF04893"/>
    </source>
</evidence>
<keyword evidence="5 6" id="KW-0472">Membrane</keyword>